<evidence type="ECO:0000313" key="2">
    <source>
        <dbReference type="Proteomes" id="UP000694843"/>
    </source>
</evidence>
<dbReference type="RefSeq" id="XP_047735880.1">
    <property type="nucleotide sequence ID" value="XM_047879924.1"/>
</dbReference>
<dbReference type="Proteomes" id="UP000694843">
    <property type="component" value="Unplaced"/>
</dbReference>
<feature type="region of interest" description="Disordered" evidence="1">
    <location>
        <begin position="188"/>
        <end position="220"/>
    </location>
</feature>
<evidence type="ECO:0000256" key="1">
    <source>
        <dbReference type="SAM" id="MobiDB-lite"/>
    </source>
</evidence>
<keyword evidence="2" id="KW-1185">Reference proteome</keyword>
<evidence type="ECO:0000313" key="3">
    <source>
        <dbReference type="RefSeq" id="XP_047735880.1"/>
    </source>
</evidence>
<dbReference type="KEGG" id="hazt:125177695"/>
<proteinExistence type="predicted"/>
<feature type="compositionally biased region" description="Polar residues" evidence="1">
    <location>
        <begin position="188"/>
        <end position="199"/>
    </location>
</feature>
<protein>
    <submittedName>
        <fullName evidence="3">Uncharacterized protein LOC125177695</fullName>
    </submittedName>
</protein>
<accession>A0A979FG41</accession>
<feature type="region of interest" description="Disordered" evidence="1">
    <location>
        <begin position="251"/>
        <end position="313"/>
    </location>
</feature>
<sequence length="640" mass="70930">MDGLDNGTNTEMEQHLYLQLISDSNDVIKNLSAVVSNKSAVQLQASVSTSSLQSNDVHSNTSVYFSPLRTEKLESCIPNDESHVHKTITMWNKCTPETSKTSSFQSDTNIRNVNPHSSENDSTSNNVCIDNQSLLYVSPSDTSRVMRREDLKVCEGPSISDKNTTRKRLKDLKWDPSRWYVKKRKRLSNSFNGTGNNTKSSIAASSRDSSINQNDTNSKSKEDIISSKVLIISTPKLTSDEIEQYLRGGVTQHSVAETNPTANKKQMSRSVESPVKPDLAEQPARHSDSILTKKHPEPSNSLPRTVKQHLDGPCKTPSGFVRQIVRDNSSNVFQRQVQFSCLDGTIAKSKACITQFITQNKLDNLKPEMFEFDANIHLQDDAPPSPLADEIFSSLIDKLQSPPNCESIIESSFNMEVNNSFDCHGSHSSREPSFVFSTTAPSTSVIALDNLASKRHEAEVLSSVEGEKLAKIEQVSAKLQSSEFEDNVLSCHVPSTSAMFLASRVNNANDELASVTPLVEEERSSPSHSVDHLLITDYLNTSEPAIHSIASSSIAEPAFMPQISSIRSIKYPSIDLDYSDSENHFPNSAHSLGNEVKTEDCSNAGDDSDDWLGSNLVWKDCRRKKEKPFLCRRILPKRKG</sequence>
<dbReference type="AlphaFoldDB" id="A0A979FG41"/>
<feature type="compositionally biased region" description="Low complexity" evidence="1">
    <location>
        <begin position="200"/>
        <end position="211"/>
    </location>
</feature>
<name>A0A979FG41_HYAAZ</name>
<organism evidence="2 3">
    <name type="scientific">Hyalella azteca</name>
    <name type="common">Amphipod</name>
    <dbReference type="NCBI Taxonomy" id="294128"/>
    <lineage>
        <taxon>Eukaryota</taxon>
        <taxon>Metazoa</taxon>
        <taxon>Ecdysozoa</taxon>
        <taxon>Arthropoda</taxon>
        <taxon>Crustacea</taxon>
        <taxon>Multicrustacea</taxon>
        <taxon>Malacostraca</taxon>
        <taxon>Eumalacostraca</taxon>
        <taxon>Peracarida</taxon>
        <taxon>Amphipoda</taxon>
        <taxon>Senticaudata</taxon>
        <taxon>Talitrida</taxon>
        <taxon>Talitroidea</taxon>
        <taxon>Hyalellidae</taxon>
        <taxon>Hyalella</taxon>
    </lineage>
</organism>
<gene>
    <name evidence="3" type="primary">LOC125177695</name>
</gene>
<reference evidence="3" key="1">
    <citation type="submission" date="2025-08" db="UniProtKB">
        <authorList>
            <consortium name="RefSeq"/>
        </authorList>
    </citation>
    <scope>IDENTIFICATION</scope>
    <source>
        <tissue evidence="3">Whole organism</tissue>
    </source>
</reference>
<dbReference type="GeneID" id="125177695"/>
<feature type="compositionally biased region" description="Polar residues" evidence="1">
    <location>
        <begin position="251"/>
        <end position="271"/>
    </location>
</feature>
<feature type="region of interest" description="Disordered" evidence="1">
    <location>
        <begin position="97"/>
        <end position="125"/>
    </location>
</feature>